<dbReference type="InterPro" id="IPR036867">
    <property type="entry name" value="R3H_dom_sf"/>
</dbReference>
<gene>
    <name evidence="2" type="ORF">COV89_04330</name>
</gene>
<protein>
    <recommendedName>
        <fullName evidence="1">R3H domain-containing protein</fullName>
    </recommendedName>
</protein>
<dbReference type="CDD" id="cd02644">
    <property type="entry name" value="R3H_jag"/>
    <property type="match status" value="1"/>
</dbReference>
<organism evidence="2 3">
    <name type="scientific">Candidatus Shapirobacteria bacterium CG11_big_fil_rev_8_21_14_0_20_40_12</name>
    <dbReference type="NCBI Taxonomy" id="1974889"/>
    <lineage>
        <taxon>Bacteria</taxon>
        <taxon>Candidatus Shapironibacteriota</taxon>
    </lineage>
</organism>
<accession>A0A2H0KEP6</accession>
<dbReference type="AlphaFoldDB" id="A0A2H0KEP6"/>
<dbReference type="Pfam" id="PF01424">
    <property type="entry name" value="R3H"/>
    <property type="match status" value="1"/>
</dbReference>
<dbReference type="PROSITE" id="PS51061">
    <property type="entry name" value="R3H"/>
    <property type="match status" value="1"/>
</dbReference>
<dbReference type="Pfam" id="PF13083">
    <property type="entry name" value="KH_KhpA-B"/>
    <property type="match status" value="1"/>
</dbReference>
<dbReference type="SUPFAM" id="SSF82708">
    <property type="entry name" value="R3H domain"/>
    <property type="match status" value="1"/>
</dbReference>
<reference evidence="2 3" key="1">
    <citation type="submission" date="2017-09" db="EMBL/GenBank/DDBJ databases">
        <title>Depth-based differentiation of microbial function through sediment-hosted aquifers and enrichment of novel symbionts in the deep terrestrial subsurface.</title>
        <authorList>
            <person name="Probst A.J."/>
            <person name="Ladd B."/>
            <person name="Jarett J.K."/>
            <person name="Geller-Mcgrath D.E."/>
            <person name="Sieber C.M."/>
            <person name="Emerson J.B."/>
            <person name="Anantharaman K."/>
            <person name="Thomas B.C."/>
            <person name="Malmstrom R."/>
            <person name="Stieglmeier M."/>
            <person name="Klingl A."/>
            <person name="Woyke T."/>
            <person name="Ryan C.M."/>
            <person name="Banfield J.F."/>
        </authorList>
    </citation>
    <scope>NUCLEOTIDE SEQUENCE [LARGE SCALE GENOMIC DNA]</scope>
    <source>
        <strain evidence="2">CG11_big_fil_rev_8_21_14_0_20_40_12</strain>
    </source>
</reference>
<dbReference type="InterPro" id="IPR034079">
    <property type="entry name" value="R3H_KhpB"/>
</dbReference>
<dbReference type="EMBL" id="PCVI01000066">
    <property type="protein sequence ID" value="PIQ69716.1"/>
    <property type="molecule type" value="Genomic_DNA"/>
</dbReference>
<feature type="domain" description="R3H" evidence="1">
    <location>
        <begin position="89"/>
        <end position="155"/>
    </location>
</feature>
<dbReference type="GO" id="GO:0003723">
    <property type="term" value="F:RNA binding"/>
    <property type="evidence" value="ECO:0007669"/>
    <property type="project" value="InterPro"/>
</dbReference>
<comment type="caution">
    <text evidence="2">The sequence shown here is derived from an EMBL/GenBank/DDBJ whole genome shotgun (WGS) entry which is preliminary data.</text>
</comment>
<proteinExistence type="predicted"/>
<evidence type="ECO:0000313" key="3">
    <source>
        <dbReference type="Proteomes" id="UP000231371"/>
    </source>
</evidence>
<dbReference type="CDD" id="cd02414">
    <property type="entry name" value="KH-II_Jag"/>
    <property type="match status" value="1"/>
</dbReference>
<dbReference type="Proteomes" id="UP000231371">
    <property type="component" value="Unassembled WGS sequence"/>
</dbReference>
<dbReference type="Gene3D" id="3.30.1370.50">
    <property type="entry name" value="R3H-like domain"/>
    <property type="match status" value="1"/>
</dbReference>
<evidence type="ECO:0000313" key="2">
    <source>
        <dbReference type="EMBL" id="PIQ69716.1"/>
    </source>
</evidence>
<evidence type="ECO:0000259" key="1">
    <source>
        <dbReference type="PROSITE" id="PS51061"/>
    </source>
</evidence>
<dbReference type="PANTHER" id="PTHR35800">
    <property type="entry name" value="PROTEIN JAG"/>
    <property type="match status" value="1"/>
</dbReference>
<dbReference type="Gene3D" id="3.30.300.20">
    <property type="match status" value="1"/>
</dbReference>
<dbReference type="PANTHER" id="PTHR35800:SF1">
    <property type="entry name" value="RNA-BINDING PROTEIN KHPB"/>
    <property type="match status" value="1"/>
</dbReference>
<dbReference type="InterPro" id="IPR001374">
    <property type="entry name" value="R3H_dom"/>
</dbReference>
<dbReference type="InterPro" id="IPR039247">
    <property type="entry name" value="KhpB"/>
</dbReference>
<sequence length="155" mass="17593">MNEEKTKIIKEEVFALISQLGIEAEIEISTEEQAEEKIINLQLESSQAASLIGFHGETLQSLQLIISFLCHRILGQWVKVLVNVGDYRQKREEQLQRLALSLAMKAKFSGEVQTMPNLSASERRFVHLVLAENPDVYSESEGEGKQRQLTIKPKK</sequence>
<name>A0A2H0KEP6_9BACT</name>
<dbReference type="InterPro" id="IPR015946">
    <property type="entry name" value="KH_dom-like_a/b"/>
</dbReference>
<dbReference type="InterPro" id="IPR038008">
    <property type="entry name" value="Jag_KH"/>
</dbReference>
<dbReference type="SMART" id="SM00393">
    <property type="entry name" value="R3H"/>
    <property type="match status" value="1"/>
</dbReference>